<dbReference type="Gene3D" id="3.20.20.70">
    <property type="entry name" value="Aldolase class I"/>
    <property type="match status" value="1"/>
</dbReference>
<dbReference type="SUPFAM" id="SSF51569">
    <property type="entry name" value="Aldolase"/>
    <property type="match status" value="1"/>
</dbReference>
<dbReference type="EMBL" id="CP073720">
    <property type="protein sequence ID" value="UWP79994.1"/>
    <property type="molecule type" value="Genomic_DNA"/>
</dbReference>
<organism evidence="4 5">
    <name type="scientific">Dactylosporangium fulvum</name>
    <dbReference type="NCBI Taxonomy" id="53359"/>
    <lineage>
        <taxon>Bacteria</taxon>
        <taxon>Bacillati</taxon>
        <taxon>Actinomycetota</taxon>
        <taxon>Actinomycetes</taxon>
        <taxon>Micromonosporales</taxon>
        <taxon>Micromonosporaceae</taxon>
        <taxon>Dactylosporangium</taxon>
    </lineage>
</organism>
<dbReference type="InterPro" id="IPR002220">
    <property type="entry name" value="DapA-like"/>
</dbReference>
<evidence type="ECO:0000313" key="5">
    <source>
        <dbReference type="Proteomes" id="UP001059617"/>
    </source>
</evidence>
<evidence type="ECO:0000256" key="2">
    <source>
        <dbReference type="ARBA" id="ARBA00023239"/>
    </source>
</evidence>
<accession>A0ABY5VT44</accession>
<protein>
    <submittedName>
        <fullName evidence="4">Dihydrodipicolinate synthase family protein</fullName>
    </submittedName>
</protein>
<keyword evidence="2 3" id="KW-0456">Lyase</keyword>
<dbReference type="PIRSF" id="PIRSF001365">
    <property type="entry name" value="DHDPS"/>
    <property type="match status" value="1"/>
</dbReference>
<dbReference type="InterPro" id="IPR013785">
    <property type="entry name" value="Aldolase_TIM"/>
</dbReference>
<dbReference type="CDD" id="cd00408">
    <property type="entry name" value="DHDPS-like"/>
    <property type="match status" value="1"/>
</dbReference>
<keyword evidence="5" id="KW-1185">Reference proteome</keyword>
<dbReference type="Proteomes" id="UP001059617">
    <property type="component" value="Chromosome"/>
</dbReference>
<evidence type="ECO:0000256" key="1">
    <source>
        <dbReference type="ARBA" id="ARBA00007592"/>
    </source>
</evidence>
<dbReference type="PANTHER" id="PTHR12128">
    <property type="entry name" value="DIHYDRODIPICOLINATE SYNTHASE"/>
    <property type="match status" value="1"/>
</dbReference>
<name>A0ABY5VT44_9ACTN</name>
<comment type="similarity">
    <text evidence="1 3">Belongs to the DapA family.</text>
</comment>
<evidence type="ECO:0000313" key="4">
    <source>
        <dbReference type="EMBL" id="UWP79994.1"/>
    </source>
</evidence>
<evidence type="ECO:0000256" key="3">
    <source>
        <dbReference type="PIRNR" id="PIRNR001365"/>
    </source>
</evidence>
<dbReference type="RefSeq" id="WP_259857752.1">
    <property type="nucleotide sequence ID" value="NZ_BAAAST010000064.1"/>
</dbReference>
<dbReference type="SMART" id="SM01130">
    <property type="entry name" value="DHDPS"/>
    <property type="match status" value="1"/>
</dbReference>
<sequence>MSVLVPPPTAGVVPPMVTPMLPSGAPDLDSLDRLVDHLIGGGATGLLVLGSCGENGALARDERFAVAERAVARVGDRAHLMVGVPALGTRDAVADAGRYARLGVHAVLLLAPFTFPHSRGELAAHFRAVKEAVGDAAVLAYNIPSRNNVVLDVELLRQLAADGVIAGVKDSSGNVEAQRQIAEETADLAGFRRYTGSEMVIDGLLLGGFHGAVPGLANVFLPWHVELAARAGAGDWNGAAELQRDIVWAFRLYQHLMPGGSFSASVVGSLKEALVQQGVIAHSTTAFPFVQVDDGMRAHIRAVLAEAADRRP</sequence>
<reference evidence="4" key="1">
    <citation type="submission" date="2021-04" db="EMBL/GenBank/DDBJ databases">
        <authorList>
            <person name="Hartkoorn R.C."/>
            <person name="Beaudoing E."/>
            <person name="Hot D."/>
        </authorList>
    </citation>
    <scope>NUCLEOTIDE SEQUENCE</scope>
    <source>
        <strain evidence="4">NRRL B-16292</strain>
    </source>
</reference>
<gene>
    <name evidence="4" type="ORF">Dfulv_33170</name>
</gene>
<dbReference type="PRINTS" id="PR00146">
    <property type="entry name" value="DHPICSNTHASE"/>
</dbReference>
<dbReference type="PANTHER" id="PTHR12128:SF66">
    <property type="entry name" value="4-HYDROXY-2-OXOGLUTARATE ALDOLASE, MITOCHONDRIAL"/>
    <property type="match status" value="1"/>
</dbReference>
<reference evidence="4" key="2">
    <citation type="submission" date="2022-09" db="EMBL/GenBank/DDBJ databases">
        <title>Biosynthetic gene clusters of Dactylosporangioum fulvum.</title>
        <authorList>
            <person name="Caradec T."/>
        </authorList>
    </citation>
    <scope>NUCLEOTIDE SEQUENCE</scope>
    <source>
        <strain evidence="4">NRRL B-16292</strain>
    </source>
</reference>
<dbReference type="Pfam" id="PF00701">
    <property type="entry name" value="DHDPS"/>
    <property type="match status" value="1"/>
</dbReference>
<proteinExistence type="inferred from homology"/>